<dbReference type="InterPro" id="IPR036638">
    <property type="entry name" value="HLH_DNA-bd_sf"/>
</dbReference>
<dbReference type="PROSITE" id="PS50888">
    <property type="entry name" value="BHLH"/>
    <property type="match status" value="1"/>
</dbReference>
<comment type="subcellular location">
    <subcellularLocation>
        <location evidence="1">Nucleus</location>
    </subcellularLocation>
</comment>
<organism evidence="16 17">
    <name type="scientific">Muraenolepis orangiensis</name>
    <name type="common">Patagonian moray cod</name>
    <dbReference type="NCBI Taxonomy" id="630683"/>
    <lineage>
        <taxon>Eukaryota</taxon>
        <taxon>Metazoa</taxon>
        <taxon>Chordata</taxon>
        <taxon>Craniata</taxon>
        <taxon>Vertebrata</taxon>
        <taxon>Euteleostomi</taxon>
        <taxon>Actinopterygii</taxon>
        <taxon>Neopterygii</taxon>
        <taxon>Teleostei</taxon>
        <taxon>Neoteleostei</taxon>
        <taxon>Acanthomorphata</taxon>
        <taxon>Zeiogadaria</taxon>
        <taxon>Gadariae</taxon>
        <taxon>Gadiformes</taxon>
        <taxon>Muraenolepidoidei</taxon>
        <taxon>Muraenolepididae</taxon>
        <taxon>Muraenolepis</taxon>
    </lineage>
</organism>
<proteinExistence type="predicted"/>
<dbReference type="Pfam" id="PF00010">
    <property type="entry name" value="HLH"/>
    <property type="match status" value="1"/>
</dbReference>
<evidence type="ECO:0000256" key="4">
    <source>
        <dbReference type="ARBA" id="ARBA00022782"/>
    </source>
</evidence>
<evidence type="ECO:0000256" key="14">
    <source>
        <dbReference type="SAM" id="MobiDB-lite"/>
    </source>
</evidence>
<evidence type="ECO:0000256" key="9">
    <source>
        <dbReference type="ARBA" id="ARBA00023242"/>
    </source>
</evidence>
<dbReference type="SUPFAM" id="SSF47459">
    <property type="entry name" value="HLH, helix-loop-helix DNA-binding domain"/>
    <property type="match status" value="1"/>
</dbReference>
<keyword evidence="2" id="KW-0217">Developmental protein</keyword>
<dbReference type="GO" id="GO:0045596">
    <property type="term" value="P:negative regulation of cell differentiation"/>
    <property type="evidence" value="ECO:0007669"/>
    <property type="project" value="UniProtKB-ARBA"/>
</dbReference>
<name>A0A9Q0DCA0_9TELE</name>
<keyword evidence="8" id="KW-0804">Transcription</keyword>
<dbReference type="CDD" id="cd11461">
    <property type="entry name" value="bHLH-O_HES5"/>
    <property type="match status" value="1"/>
</dbReference>
<evidence type="ECO:0000256" key="7">
    <source>
        <dbReference type="ARBA" id="ARBA00023125"/>
    </source>
</evidence>
<dbReference type="FunFam" id="4.10.280.10:FF:000033">
    <property type="entry name" value="Transcription factor HES-5"/>
    <property type="match status" value="1"/>
</dbReference>
<dbReference type="Proteomes" id="UP001148018">
    <property type="component" value="Unassembled WGS sequence"/>
</dbReference>
<comment type="caution">
    <text evidence="16">The sequence shown here is derived from an EMBL/GenBank/DDBJ whole genome shotgun (WGS) entry which is preliminary data.</text>
</comment>
<evidence type="ECO:0000256" key="8">
    <source>
        <dbReference type="ARBA" id="ARBA00023163"/>
    </source>
</evidence>
<dbReference type="GO" id="GO:0005634">
    <property type="term" value="C:nucleus"/>
    <property type="evidence" value="ECO:0007669"/>
    <property type="project" value="UniProtKB-SubCell"/>
</dbReference>
<evidence type="ECO:0000256" key="6">
    <source>
        <dbReference type="ARBA" id="ARBA00023015"/>
    </source>
</evidence>
<evidence type="ECO:0000256" key="5">
    <source>
        <dbReference type="ARBA" id="ARBA00022902"/>
    </source>
</evidence>
<evidence type="ECO:0000259" key="15">
    <source>
        <dbReference type="PROSITE" id="PS50888"/>
    </source>
</evidence>
<evidence type="ECO:0000256" key="10">
    <source>
        <dbReference type="ARBA" id="ARBA00023791"/>
    </source>
</evidence>
<dbReference type="GO" id="GO:0048513">
    <property type="term" value="P:animal organ development"/>
    <property type="evidence" value="ECO:0007669"/>
    <property type="project" value="UniProtKB-ARBA"/>
</dbReference>
<evidence type="ECO:0000256" key="1">
    <source>
        <dbReference type="ARBA" id="ARBA00004123"/>
    </source>
</evidence>
<evidence type="ECO:0000256" key="11">
    <source>
        <dbReference type="ARBA" id="ARBA00060201"/>
    </source>
</evidence>
<evidence type="ECO:0000313" key="17">
    <source>
        <dbReference type="Proteomes" id="UP001148018"/>
    </source>
</evidence>
<evidence type="ECO:0000313" key="16">
    <source>
        <dbReference type="EMBL" id="KAJ3585824.1"/>
    </source>
</evidence>
<evidence type="ECO:0000256" key="13">
    <source>
        <dbReference type="ARBA" id="ARBA00081413"/>
    </source>
</evidence>
<reference evidence="16" key="1">
    <citation type="submission" date="2022-07" db="EMBL/GenBank/DDBJ databases">
        <title>Chromosome-level genome of Muraenolepis orangiensis.</title>
        <authorList>
            <person name="Kim J."/>
        </authorList>
    </citation>
    <scope>NUCLEOTIDE SEQUENCE</scope>
    <source>
        <strain evidence="16">KU_S4_2022</strain>
        <tissue evidence="16">Muscle</tissue>
    </source>
</reference>
<accession>A0A9Q0DCA0</accession>
<sequence>MAPCLSYTSVHHSRFSGKDNLRLRKPRVEKMRRDRINTCIEQLKLLLETELRQQEPNAKLEKADVLEMTVSFLRQQLLHTPGGPREPSLQGVSQGPRECVRDLLSSVGSSRETVCGAPLPPKSPHVLQHQEHQGELLLLAQRDFTSSSSSSSIVSSTRRPTSSSKSPVWRPW</sequence>
<dbReference type="InterPro" id="IPR050370">
    <property type="entry name" value="HES_HEY"/>
</dbReference>
<keyword evidence="3" id="KW-0678">Repressor</keyword>
<keyword evidence="9" id="KW-0539">Nucleus</keyword>
<dbReference type="SMART" id="SM00353">
    <property type="entry name" value="HLH"/>
    <property type="match status" value="1"/>
</dbReference>
<keyword evidence="5" id="KW-0524">Neurogenesis</keyword>
<keyword evidence="4" id="KW-0221">Differentiation</keyword>
<gene>
    <name evidence="16" type="ORF">NHX12_012232</name>
</gene>
<keyword evidence="7" id="KW-0238">DNA-binding</keyword>
<dbReference type="GO" id="GO:0003677">
    <property type="term" value="F:DNA binding"/>
    <property type="evidence" value="ECO:0007669"/>
    <property type="project" value="UniProtKB-KW"/>
</dbReference>
<dbReference type="AlphaFoldDB" id="A0A9Q0DCA0"/>
<comment type="subunit">
    <text evidence="10">Transcription repression requires formation of a complex with a corepressor protein of the Groucho/TLE family.</text>
</comment>
<comment type="function">
    <text evidence="11">Transcriptional repressor of genes that require a bHLH protein for their transcription. Plays an important role as neurogenesis negative regulator.</text>
</comment>
<evidence type="ECO:0000256" key="12">
    <source>
        <dbReference type="ARBA" id="ARBA00072975"/>
    </source>
</evidence>
<keyword evidence="17" id="KW-1185">Reference proteome</keyword>
<dbReference type="InterPro" id="IPR011598">
    <property type="entry name" value="bHLH_dom"/>
</dbReference>
<dbReference type="Gene3D" id="4.10.280.10">
    <property type="entry name" value="Helix-loop-helix DNA-binding domain"/>
    <property type="match status" value="1"/>
</dbReference>
<dbReference type="GO" id="GO:0030154">
    <property type="term" value="P:cell differentiation"/>
    <property type="evidence" value="ECO:0007669"/>
    <property type="project" value="UniProtKB-KW"/>
</dbReference>
<dbReference type="OrthoDB" id="6085656at2759"/>
<protein>
    <recommendedName>
        <fullName evidence="12">Transcription factor HES-5</fullName>
    </recommendedName>
    <alternativeName>
        <fullName evidence="13">Hairy and enhancer of split 5</fullName>
    </alternativeName>
</protein>
<feature type="domain" description="BHLH" evidence="15">
    <location>
        <begin position="20"/>
        <end position="76"/>
    </location>
</feature>
<dbReference type="GO" id="GO:0097150">
    <property type="term" value="P:neuronal stem cell population maintenance"/>
    <property type="evidence" value="ECO:0007669"/>
    <property type="project" value="UniProtKB-ARBA"/>
</dbReference>
<keyword evidence="6" id="KW-0805">Transcription regulation</keyword>
<dbReference type="PANTHER" id="PTHR10985">
    <property type="entry name" value="BASIC HELIX-LOOP-HELIX TRANSCRIPTION FACTOR, HES-RELATED"/>
    <property type="match status" value="1"/>
</dbReference>
<evidence type="ECO:0000256" key="3">
    <source>
        <dbReference type="ARBA" id="ARBA00022491"/>
    </source>
</evidence>
<dbReference type="EMBL" id="JANIIK010000117">
    <property type="protein sequence ID" value="KAJ3585824.1"/>
    <property type="molecule type" value="Genomic_DNA"/>
</dbReference>
<dbReference type="GO" id="GO:0046983">
    <property type="term" value="F:protein dimerization activity"/>
    <property type="evidence" value="ECO:0007669"/>
    <property type="project" value="InterPro"/>
</dbReference>
<feature type="region of interest" description="Disordered" evidence="14">
    <location>
        <begin position="147"/>
        <end position="172"/>
    </location>
</feature>
<evidence type="ECO:0000256" key="2">
    <source>
        <dbReference type="ARBA" id="ARBA00022473"/>
    </source>
</evidence>
<dbReference type="GO" id="GO:0007399">
    <property type="term" value="P:nervous system development"/>
    <property type="evidence" value="ECO:0007669"/>
    <property type="project" value="UniProtKB-KW"/>
</dbReference>